<reference evidence="2" key="1">
    <citation type="submission" date="2023-07" db="EMBL/GenBank/DDBJ databases">
        <authorList>
            <consortium name="AG Swart"/>
            <person name="Singh M."/>
            <person name="Singh A."/>
            <person name="Seah K."/>
            <person name="Emmerich C."/>
        </authorList>
    </citation>
    <scope>NUCLEOTIDE SEQUENCE</scope>
    <source>
        <strain evidence="2">DP1</strain>
    </source>
</reference>
<dbReference type="Pfam" id="PF03644">
    <property type="entry name" value="Glyco_hydro_85"/>
    <property type="match status" value="1"/>
</dbReference>
<protein>
    <recommendedName>
        <fullName evidence="1">Cytosolic endo-beta-N-acetylglucosaminidase TIM barrel domain-containing protein</fullName>
    </recommendedName>
</protein>
<dbReference type="GO" id="GO:0033925">
    <property type="term" value="F:mannosyl-glycoprotein endo-beta-N-acetylglucosaminidase activity"/>
    <property type="evidence" value="ECO:0007669"/>
    <property type="project" value="UniProtKB-EC"/>
</dbReference>
<accession>A0AAD1XHZ4</accession>
<evidence type="ECO:0000313" key="3">
    <source>
        <dbReference type="Proteomes" id="UP001295684"/>
    </source>
</evidence>
<dbReference type="PANTHER" id="PTHR13246:SF1">
    <property type="entry name" value="CYTOSOLIC ENDO-BETA-N-ACETYLGLUCOSAMINIDASE"/>
    <property type="match status" value="1"/>
</dbReference>
<feature type="domain" description="Cytosolic endo-beta-N-acetylglucosaminidase TIM barrel" evidence="1">
    <location>
        <begin position="245"/>
        <end position="507"/>
    </location>
</feature>
<evidence type="ECO:0000259" key="1">
    <source>
        <dbReference type="Pfam" id="PF03644"/>
    </source>
</evidence>
<dbReference type="AlphaFoldDB" id="A0AAD1XHZ4"/>
<dbReference type="Gene3D" id="3.20.20.80">
    <property type="entry name" value="Glycosidases"/>
    <property type="match status" value="1"/>
</dbReference>
<comment type="caution">
    <text evidence="2">The sequence shown here is derived from an EMBL/GenBank/DDBJ whole genome shotgun (WGS) entry which is preliminary data.</text>
</comment>
<dbReference type="Proteomes" id="UP001295684">
    <property type="component" value="Unassembled WGS sequence"/>
</dbReference>
<organism evidence="2 3">
    <name type="scientific">Euplotes crassus</name>
    <dbReference type="NCBI Taxonomy" id="5936"/>
    <lineage>
        <taxon>Eukaryota</taxon>
        <taxon>Sar</taxon>
        <taxon>Alveolata</taxon>
        <taxon>Ciliophora</taxon>
        <taxon>Intramacronucleata</taxon>
        <taxon>Spirotrichea</taxon>
        <taxon>Hypotrichia</taxon>
        <taxon>Euplotida</taxon>
        <taxon>Euplotidae</taxon>
        <taxon>Moneuplotes</taxon>
    </lineage>
</organism>
<dbReference type="PANTHER" id="PTHR13246">
    <property type="entry name" value="ENDO BETA N-ACETYLGLUCOSAMINIDASE"/>
    <property type="match status" value="1"/>
</dbReference>
<gene>
    <name evidence="2" type="ORF">ECRASSUSDP1_LOCUS14385</name>
</gene>
<proteinExistence type="predicted"/>
<evidence type="ECO:0000313" key="2">
    <source>
        <dbReference type="EMBL" id="CAI2373047.1"/>
    </source>
</evidence>
<dbReference type="EMBL" id="CAMPGE010014371">
    <property type="protein sequence ID" value="CAI2373047.1"/>
    <property type="molecule type" value="Genomic_DNA"/>
</dbReference>
<sequence>MEPAILDQKSVADQCCLQDSKITIPYNSEAKELTISCQVYIPERNRDDLKPLICFSHQDISHKIQVFLSHGNSLTFKIFSDEPKDYDPENTLFFKDTEDYLHPDHFNSLQISLEAKESKILEVTLKVNESLNTQCLNAPEDTFLLLKCCEVHLQSFQYQCFSLKPLEPVDPVQGQICQSHRQAPHNNYSMANFDPEHFSHQVTSVPYIPRKEAETLEGGEAVTGKRKVLVCHDIPKGINEDDICFNNFNRSKGYRFEHWENIDTFVYFSHNRLTVPPAAWITQAHKHGVKILGTLIFEWDDGKRGCKEMLDGVLTYQGKVIDEDLGALFYAEKLCEIAKFFKFDGYLMNFESDIPQEYVEKALQFLEYLKMRLKDEVGSHSELCWYDSVITTDGKVRWQSALRECNKAFFDVCDTFFTDYHWRPNYLDESLLLAGDRSYDIYYGNDIYGRGTYGGGIFNTHVALNEICKRPLSIALFATAYFYENNYESLERSEAQFWRGNQVVTFQLPNKREHLELTKLEDGSYTGVGQWNNIEGDLKIEEDENFGEYCVTSHMWCTRVFELPLDPIKQQLGLGENCLENLEKLEFEVMIKGTPPKCEDLYTIFVQIYDSNGRELADHNSMNSKAQKVATEDWVFHKVVLTKKDLFGTNASRIIITERGKDVEYWAGHFGTRFAKEKLALTFSEGSSETGSTRNIKKILGTRKTPIHLPFSTNFNNSMGDRFYFEGKIIRDKMKFYNYNDCSYVAPTDHGVLKTTASQDFAYYGTSCLKIKGTLGPQEECKIVLHETDFNIPDGEILIETLYAILKGREDLEISVCMQDSSQGHHYLPLIQTEEAKIDNKELTWFSNKQSLSIDSSSIISSLCLLFKNTSSTITNILTYIGQLTLTPPSYTPTTAITNLRYKTTTRPITSPLFSYHKVELEWDHIHTPHSSKTTNTVKFLLWRETQFLGVTTLTKFIDEQVRVEHEAKDQEEGHRGKLKYRVRVKVVVIGEALEKSEPVEVELE</sequence>
<name>A0AAD1XHZ4_EUPCR</name>
<dbReference type="GO" id="GO:0005829">
    <property type="term" value="C:cytosol"/>
    <property type="evidence" value="ECO:0007669"/>
    <property type="project" value="UniProtKB-SubCell"/>
</dbReference>
<dbReference type="Gene3D" id="2.60.120.260">
    <property type="entry name" value="Galactose-binding domain-like"/>
    <property type="match status" value="2"/>
</dbReference>
<dbReference type="InterPro" id="IPR032979">
    <property type="entry name" value="ENGase"/>
</dbReference>
<keyword evidence="3" id="KW-1185">Reference proteome</keyword>
<dbReference type="InterPro" id="IPR005201">
    <property type="entry name" value="TIM_ENGase"/>
</dbReference>